<dbReference type="PROSITE" id="PS50818">
    <property type="entry name" value="INTEIN_C_TER"/>
    <property type="match status" value="1"/>
</dbReference>
<feature type="domain" description="Hint" evidence="9">
    <location>
        <begin position="584"/>
        <end position="708"/>
    </location>
</feature>
<evidence type="ECO:0000313" key="11">
    <source>
        <dbReference type="Proteomes" id="UP000189681"/>
    </source>
</evidence>
<dbReference type="EMBL" id="AYTS01000026">
    <property type="protein sequence ID" value="OOP57502.1"/>
    <property type="molecule type" value="Genomic_DNA"/>
</dbReference>
<reference evidence="10 11" key="1">
    <citation type="journal article" date="2017" name="Water Res.">
        <title>Discovery and metagenomic analysis of an anammox bacterial enrichment related to Candidatus "Brocadia caroliniensis" in a full-scale glycerol-fed nitritation-denitritation separate centrate treatment process.</title>
        <authorList>
            <person name="Park H."/>
            <person name="Brotto A.C."/>
            <person name="van Loosdrecht M.C."/>
            <person name="Chandran K."/>
        </authorList>
    </citation>
    <scope>NUCLEOTIDE SEQUENCE [LARGE SCALE GENOMIC DNA]</scope>
    <source>
        <strain evidence="10">26THWARD</strain>
    </source>
</reference>
<keyword evidence="5" id="KW-0949">S-adenosyl-L-methionine</keyword>
<evidence type="ECO:0000256" key="5">
    <source>
        <dbReference type="ARBA" id="ARBA00022691"/>
    </source>
</evidence>
<dbReference type="SMART" id="SM00305">
    <property type="entry name" value="HintC"/>
    <property type="match status" value="1"/>
</dbReference>
<comment type="similarity">
    <text evidence="1">Belongs to the N(4)/N(6)-methyltransferase family.</text>
</comment>
<feature type="region of interest" description="Disordered" evidence="7">
    <location>
        <begin position="534"/>
        <end position="568"/>
    </location>
</feature>
<protein>
    <recommendedName>
        <fullName evidence="2">site-specific DNA-methyltransferase (adenine-specific)</fullName>
        <ecNumber evidence="2">2.1.1.72</ecNumber>
    </recommendedName>
</protein>
<organism evidence="10 11">
    <name type="scientific">Candidatus Brocadia carolinensis</name>
    <dbReference type="NCBI Taxonomy" id="1004156"/>
    <lineage>
        <taxon>Bacteria</taxon>
        <taxon>Pseudomonadati</taxon>
        <taxon>Planctomycetota</taxon>
        <taxon>Candidatus Brocadiia</taxon>
        <taxon>Candidatus Brocadiales</taxon>
        <taxon>Candidatus Brocadiaceae</taxon>
        <taxon>Candidatus Brocadia</taxon>
    </lineage>
</organism>
<dbReference type="Gene3D" id="3.40.960.10">
    <property type="entry name" value="VSR Endonuclease"/>
    <property type="match status" value="1"/>
</dbReference>
<dbReference type="GO" id="GO:0008170">
    <property type="term" value="F:N-methyltransferase activity"/>
    <property type="evidence" value="ECO:0007669"/>
    <property type="project" value="InterPro"/>
</dbReference>
<dbReference type="PANTHER" id="PTHR38590">
    <property type="entry name" value="BLL0828 PROTEIN"/>
    <property type="match status" value="1"/>
</dbReference>
<dbReference type="SUPFAM" id="SSF51294">
    <property type="entry name" value="Hedgehog/intein (Hint) domain"/>
    <property type="match status" value="2"/>
</dbReference>
<dbReference type="SUPFAM" id="SSF52980">
    <property type="entry name" value="Restriction endonuclease-like"/>
    <property type="match status" value="1"/>
</dbReference>
<feature type="compositionally biased region" description="Basic and acidic residues" evidence="7">
    <location>
        <begin position="18"/>
        <end position="29"/>
    </location>
</feature>
<dbReference type="Gene3D" id="3.40.50.150">
    <property type="entry name" value="Vaccinia Virus protein VP39"/>
    <property type="match status" value="2"/>
</dbReference>
<dbReference type="InterPro" id="IPR047216">
    <property type="entry name" value="Endonuclease_DUF559_bact"/>
</dbReference>
<evidence type="ECO:0000256" key="7">
    <source>
        <dbReference type="SAM" id="MobiDB-lite"/>
    </source>
</evidence>
<keyword evidence="3" id="KW-0489">Methyltransferase</keyword>
<dbReference type="InterPro" id="IPR030934">
    <property type="entry name" value="Intein_C"/>
</dbReference>
<dbReference type="InterPro" id="IPR007569">
    <property type="entry name" value="DUF559"/>
</dbReference>
<dbReference type="Pfam" id="PF04480">
    <property type="entry name" value="DUF559"/>
    <property type="match status" value="1"/>
</dbReference>
<dbReference type="CDD" id="cd00081">
    <property type="entry name" value="Hint"/>
    <property type="match status" value="2"/>
</dbReference>
<dbReference type="Pfam" id="PF01555">
    <property type="entry name" value="N6_N4_Mtase"/>
    <property type="match status" value="1"/>
</dbReference>
<dbReference type="NCBIfam" id="TIGR01443">
    <property type="entry name" value="intein_Cterm"/>
    <property type="match status" value="1"/>
</dbReference>
<dbReference type="SMART" id="SM00306">
    <property type="entry name" value="HintN"/>
    <property type="match status" value="1"/>
</dbReference>
<dbReference type="PROSITE" id="PS00092">
    <property type="entry name" value="N6_MTASE"/>
    <property type="match status" value="1"/>
</dbReference>
<dbReference type="InterPro" id="IPR002052">
    <property type="entry name" value="DNA_methylase_N6_adenine_CS"/>
</dbReference>
<dbReference type="Gene3D" id="2.170.16.10">
    <property type="entry name" value="Hedgehog/Intein (Hint) domain"/>
    <property type="match status" value="1"/>
</dbReference>
<dbReference type="GO" id="GO:0003677">
    <property type="term" value="F:DNA binding"/>
    <property type="evidence" value="ECO:0007669"/>
    <property type="project" value="InterPro"/>
</dbReference>
<dbReference type="GO" id="GO:0009007">
    <property type="term" value="F:site-specific DNA-methyltransferase (adenine-specific) activity"/>
    <property type="evidence" value="ECO:0007669"/>
    <property type="project" value="UniProtKB-EC"/>
</dbReference>
<comment type="caution">
    <text evidence="10">The sequence shown here is derived from an EMBL/GenBank/DDBJ whole genome shotgun (WGS) entry which is preliminary data.</text>
</comment>
<dbReference type="STRING" id="1004156.AYP45_02885"/>
<keyword evidence="4" id="KW-0808">Transferase</keyword>
<dbReference type="InterPro" id="IPR003587">
    <property type="entry name" value="Hint_dom_N"/>
</dbReference>
<feature type="domain" description="Hint" evidence="8">
    <location>
        <begin position="810"/>
        <end position="856"/>
    </location>
</feature>
<evidence type="ECO:0000256" key="4">
    <source>
        <dbReference type="ARBA" id="ARBA00022679"/>
    </source>
</evidence>
<feature type="region of interest" description="Disordered" evidence="7">
    <location>
        <begin position="1"/>
        <end position="48"/>
    </location>
</feature>
<dbReference type="InterPro" id="IPR002295">
    <property type="entry name" value="N4/N6-MTase_EcoPI_Mod-like"/>
</dbReference>
<evidence type="ECO:0000259" key="8">
    <source>
        <dbReference type="SMART" id="SM00305"/>
    </source>
</evidence>
<proteinExistence type="inferred from homology"/>
<dbReference type="CDD" id="cd01038">
    <property type="entry name" value="Endonuclease_DUF559"/>
    <property type="match status" value="1"/>
</dbReference>
<accession>A0A1V4AWK1</accession>
<dbReference type="EC" id="2.1.1.72" evidence="2"/>
<evidence type="ECO:0000259" key="9">
    <source>
        <dbReference type="SMART" id="SM00306"/>
    </source>
</evidence>
<name>A0A1V4AWK1_9BACT</name>
<evidence type="ECO:0000256" key="1">
    <source>
        <dbReference type="ARBA" id="ARBA00006594"/>
    </source>
</evidence>
<dbReference type="Proteomes" id="UP000189681">
    <property type="component" value="Unassembled WGS sequence"/>
</dbReference>
<dbReference type="InterPro" id="IPR011335">
    <property type="entry name" value="Restrct_endonuc-II-like"/>
</dbReference>
<dbReference type="GO" id="GO:0032259">
    <property type="term" value="P:methylation"/>
    <property type="evidence" value="ECO:0007669"/>
    <property type="project" value="UniProtKB-KW"/>
</dbReference>
<evidence type="ECO:0000256" key="6">
    <source>
        <dbReference type="ARBA" id="ARBA00047942"/>
    </source>
</evidence>
<comment type="catalytic activity">
    <reaction evidence="6">
        <text>a 2'-deoxyadenosine in DNA + S-adenosyl-L-methionine = an N(6)-methyl-2'-deoxyadenosine in DNA + S-adenosyl-L-homocysteine + H(+)</text>
        <dbReference type="Rhea" id="RHEA:15197"/>
        <dbReference type="Rhea" id="RHEA-COMP:12418"/>
        <dbReference type="Rhea" id="RHEA-COMP:12419"/>
        <dbReference type="ChEBI" id="CHEBI:15378"/>
        <dbReference type="ChEBI" id="CHEBI:57856"/>
        <dbReference type="ChEBI" id="CHEBI:59789"/>
        <dbReference type="ChEBI" id="CHEBI:90615"/>
        <dbReference type="ChEBI" id="CHEBI:90616"/>
        <dbReference type="EC" id="2.1.1.72"/>
    </reaction>
</comment>
<dbReference type="PRINTS" id="PR00506">
    <property type="entry name" value="D21N6MTFRASE"/>
</dbReference>
<dbReference type="SUPFAM" id="SSF53335">
    <property type="entry name" value="S-adenosyl-L-methionine-dependent methyltransferases"/>
    <property type="match status" value="2"/>
</dbReference>
<sequence>MSKGRRKKAEEINLSDAKAYRHADADSPLRPDVGTQVQFRKKRPPTTYRYDSSLSPALDWDGQNPSRELGEWLIAMIEKAAALPAPHTFDKPQEFKNSAGHVISTVRGLQEAVEQLKRLQKPFLDWTGKAERLSFDVPTLPLFVHERLSTKAIIETLKAHRKQEGPKQLSLFDLFADEQRSVTDQVLKAYEYRDKWVNRMILGDSLVVMNSLLHYEGLGGQVQMIYIDPPYGIKFGSNFQPFVRKRDVGHNDDEDMTREPEMVKAYRDTWELGLHSYLTYMRDRLLIARDLLTPTGSIFVQISDENLHHVREIMDEVFGKENFVSAITFQKTTSSTGDRLSSISDYLLWYCKGIEKLKYRQLYYKKEFGSDGSLGYNRVVLPDGTKRSLTKEEKEDLSIIPKGSRIYKIDNLTSTRPAGEGDVREYEFDGKHYSPGKGTFKTDLKGLNQLVKSNRVEATSGGIYYVRYFEDFPYFSISNLWSDTSAGGFGMDKMYVVQTNDKVIQRCMLMTTDPGDLVLDPTCVREGTLVLTPSAVPTPLNPPVNGGRRSDGINAGKTTPSPFTGRAGVGCPDSITGRAGVGLPNSIAGRTGLGRPAMGLTPIESLKPGDSVYSHDGEPHRVIRTIKRRYHGTMIGIRHRLSPDTLWLTGDHPVLIKTRRHAFTHKRDWGHVPKETFSRARSIRKEMTPYERKLWSKLRGEQLGVKFRRQHPVGSYIADFYCAERSLVVEIDGNSHFSDGGKRRDETRTGCLTNAGLGVLRFTNRDIQTNLEGVVERICLEIGKEAKDSREDTVWLMADKLQVGDTVFYGTDVVPVQIAELLREETTEYVYDLEVEGAHSFLTNVCAVHNCGSGTTAYVAEQWGRRWITIDTSRVPLALARQRILTATFPYYELKDGARGPVGGFVYKRKQNKKGEEIGGIVPHVTLKSIANNEPPAEEVLVDRPEVDNKITRVSGPFCVEATIPTPVDWEGDGVEDSSAGVAEQHGSFIDRMLEILRKSPVLHIGSGKSVTLKNIRPPAKTLSLSAEAIVFPANLVNGKSTPLSPPVNGGRTGVDINGGKEAPSPFTGRAGVGEPVALLFGPENGAVSEKLVHEALKEANLRGYTHLYVIGVGIQSNARILIENAVNMGMIPATYVQATPDIMMGDLLKNMRSSQIFSVCGLPEVRLTKVNPSAPSLKSLPTKGEGGSLYQVELLGLDVLDPVTMDIDKRGGNDVPAWFLDTDYNGLCFHVCQAFFPRTSAWDNLKRALKGSYDEGVWEHLAGTKSVPFEAGEHGQIAVKVIDDRGNELMVVKNLRESV</sequence>
<dbReference type="InterPro" id="IPR029063">
    <property type="entry name" value="SAM-dependent_MTases_sf"/>
</dbReference>
<dbReference type="InterPro" id="IPR002941">
    <property type="entry name" value="DNA_methylase_N4/N6"/>
</dbReference>
<dbReference type="InterPro" id="IPR036844">
    <property type="entry name" value="Hint_dom_sf"/>
</dbReference>
<evidence type="ECO:0000256" key="2">
    <source>
        <dbReference type="ARBA" id="ARBA00011900"/>
    </source>
</evidence>
<dbReference type="PANTHER" id="PTHR38590:SF1">
    <property type="entry name" value="BLL0828 PROTEIN"/>
    <property type="match status" value="1"/>
</dbReference>
<dbReference type="InterPro" id="IPR003586">
    <property type="entry name" value="Hint_dom_C"/>
</dbReference>
<evidence type="ECO:0000313" key="10">
    <source>
        <dbReference type="EMBL" id="OOP57502.1"/>
    </source>
</evidence>
<gene>
    <name evidence="10" type="ORF">AYP45_02885</name>
</gene>
<evidence type="ECO:0000256" key="3">
    <source>
        <dbReference type="ARBA" id="ARBA00022603"/>
    </source>
</evidence>